<comment type="caution">
    <text evidence="4">The sequence shown here is derived from an EMBL/GenBank/DDBJ whole genome shotgun (WGS) entry which is preliminary data.</text>
</comment>
<sequence length="311" mass="33258">MQIIFNIFLNIPLTDFKGEVAALLAAGLWAVASVVYGRLGQRIPPLQLNLLKGIIAIALLTITIFVRREFFPILTIVPLSLLLLSGIVGIGLGDLAFLAAINSFGARRTLLMGTLAPPMTAIIAQIFLQEKLNVNAWCGILLTIVGVAWVVTERLPDSSGNSSTQLSRGIGFGLLAAIANAIGGVLSRAALANTSIPPLWASLFRLIAGVLILLPLVWLSWRRGRIILSELQSTRVILATCFAAFCGTYLGIWLQQTAIKFTPAGIALTLLQTSPLFIMPLAICMGEKVSFRAIAGVVIAIAGIALLFYLR</sequence>
<evidence type="ECO:0000256" key="1">
    <source>
        <dbReference type="ARBA" id="ARBA00007362"/>
    </source>
</evidence>
<keyword evidence="5" id="KW-1185">Reference proteome</keyword>
<comment type="similarity">
    <text evidence="1">Belongs to the EamA transporter family.</text>
</comment>
<dbReference type="RefSeq" id="WP_052324802.1">
    <property type="nucleotide sequence ID" value="NZ_JTCM02000089.1"/>
</dbReference>
<dbReference type="InterPro" id="IPR000620">
    <property type="entry name" value="EamA_dom"/>
</dbReference>
<feature type="transmembrane region" description="Helical" evidence="2">
    <location>
        <begin position="233"/>
        <end position="252"/>
    </location>
</feature>
<dbReference type="GO" id="GO:0016020">
    <property type="term" value="C:membrane"/>
    <property type="evidence" value="ECO:0007669"/>
    <property type="project" value="InterPro"/>
</dbReference>
<evidence type="ECO:0000313" key="4">
    <source>
        <dbReference type="EMBL" id="NEU75959.1"/>
    </source>
</evidence>
<feature type="transmembrane region" description="Helical" evidence="2">
    <location>
        <begin position="172"/>
        <end position="191"/>
    </location>
</feature>
<dbReference type="InterPro" id="IPR037185">
    <property type="entry name" value="EmrE-like"/>
</dbReference>
<keyword evidence="2" id="KW-1133">Transmembrane helix</keyword>
<dbReference type="PANTHER" id="PTHR22911:SF137">
    <property type="entry name" value="SOLUTE CARRIER FAMILY 35 MEMBER G2-RELATED"/>
    <property type="match status" value="1"/>
</dbReference>
<dbReference type="EMBL" id="JTCM02000089">
    <property type="protein sequence ID" value="NEU75959.1"/>
    <property type="molecule type" value="Genomic_DNA"/>
</dbReference>
<proteinExistence type="inferred from homology"/>
<feature type="transmembrane region" description="Helical" evidence="2">
    <location>
        <begin position="20"/>
        <end position="37"/>
    </location>
</feature>
<accession>A0A846HGK6</accession>
<organism evidence="4 5">
    <name type="scientific">Hassallia byssoidea VB512170</name>
    <dbReference type="NCBI Taxonomy" id="1304833"/>
    <lineage>
        <taxon>Bacteria</taxon>
        <taxon>Bacillati</taxon>
        <taxon>Cyanobacteriota</taxon>
        <taxon>Cyanophyceae</taxon>
        <taxon>Nostocales</taxon>
        <taxon>Tolypothrichaceae</taxon>
        <taxon>Hassallia</taxon>
    </lineage>
</organism>
<keyword evidence="2" id="KW-0472">Membrane</keyword>
<feature type="domain" description="EamA" evidence="3">
    <location>
        <begin position="17"/>
        <end position="151"/>
    </location>
</feature>
<dbReference type="AlphaFoldDB" id="A0A846HGK6"/>
<name>A0A846HGK6_9CYAN</name>
<dbReference type="Pfam" id="PF00892">
    <property type="entry name" value="EamA"/>
    <property type="match status" value="2"/>
</dbReference>
<feature type="transmembrane region" description="Helical" evidence="2">
    <location>
        <begin position="264"/>
        <end position="284"/>
    </location>
</feature>
<evidence type="ECO:0000256" key="2">
    <source>
        <dbReference type="SAM" id="Phobius"/>
    </source>
</evidence>
<dbReference type="Proteomes" id="UP000031549">
    <property type="component" value="Unassembled WGS sequence"/>
</dbReference>
<feature type="domain" description="EamA" evidence="3">
    <location>
        <begin position="168"/>
        <end position="308"/>
    </location>
</feature>
<feature type="transmembrane region" description="Helical" evidence="2">
    <location>
        <begin position="291"/>
        <end position="310"/>
    </location>
</feature>
<feature type="transmembrane region" description="Helical" evidence="2">
    <location>
        <begin position="73"/>
        <end position="98"/>
    </location>
</feature>
<reference evidence="4 5" key="1">
    <citation type="journal article" date="2015" name="Genome Announc.">
        <title>Draft Genome Sequence of Cyanobacterium Hassallia byssoidea Strain VB512170, Isolated from Monuments in India.</title>
        <authorList>
            <person name="Singh D."/>
            <person name="Chandrababunaidu M.M."/>
            <person name="Panda A."/>
            <person name="Sen D."/>
            <person name="Bhattacharyya S."/>
            <person name="Adhikary S.P."/>
            <person name="Tripathy S."/>
        </authorList>
    </citation>
    <scope>NUCLEOTIDE SEQUENCE [LARGE SCALE GENOMIC DNA]</scope>
    <source>
        <strain evidence="4 5">VB512170</strain>
    </source>
</reference>
<dbReference type="SUPFAM" id="SSF103481">
    <property type="entry name" value="Multidrug resistance efflux transporter EmrE"/>
    <property type="match status" value="2"/>
</dbReference>
<feature type="transmembrane region" description="Helical" evidence="2">
    <location>
        <begin position="49"/>
        <end position="67"/>
    </location>
</feature>
<evidence type="ECO:0000313" key="5">
    <source>
        <dbReference type="Proteomes" id="UP000031549"/>
    </source>
</evidence>
<protein>
    <submittedName>
        <fullName evidence="4">DMT family transporter</fullName>
    </submittedName>
</protein>
<gene>
    <name evidence="4" type="ORF">PI95_026245</name>
</gene>
<dbReference type="PANTHER" id="PTHR22911">
    <property type="entry name" value="ACYL-MALONYL CONDENSING ENZYME-RELATED"/>
    <property type="match status" value="1"/>
</dbReference>
<feature type="transmembrane region" description="Helical" evidence="2">
    <location>
        <begin position="203"/>
        <end position="221"/>
    </location>
</feature>
<keyword evidence="2" id="KW-0812">Transmembrane</keyword>
<evidence type="ECO:0000259" key="3">
    <source>
        <dbReference type="Pfam" id="PF00892"/>
    </source>
</evidence>
<feature type="transmembrane region" description="Helical" evidence="2">
    <location>
        <begin position="134"/>
        <end position="151"/>
    </location>
</feature>